<accession>A0A0G4FBF0</accession>
<feature type="compositionally biased region" description="Polar residues" evidence="1">
    <location>
        <begin position="86"/>
        <end position="95"/>
    </location>
</feature>
<dbReference type="SUPFAM" id="SSF63829">
    <property type="entry name" value="Calcium-dependent phosphotriesterase"/>
    <property type="match status" value="1"/>
</dbReference>
<dbReference type="PANTHER" id="PTHR35340">
    <property type="entry name" value="PQQ ENZYME REPEAT PROTEIN-RELATED"/>
    <property type="match status" value="1"/>
</dbReference>
<feature type="region of interest" description="Disordered" evidence="1">
    <location>
        <begin position="256"/>
        <end position="302"/>
    </location>
</feature>
<dbReference type="InterPro" id="IPR053143">
    <property type="entry name" value="Arylsulfate_ST"/>
</dbReference>
<dbReference type="InterPro" id="IPR039535">
    <property type="entry name" value="ASST-like"/>
</dbReference>
<name>A0A0G4FBF0_VITBC</name>
<evidence type="ECO:0000256" key="1">
    <source>
        <dbReference type="SAM" id="MobiDB-lite"/>
    </source>
</evidence>
<protein>
    <submittedName>
        <fullName evidence="2">Uncharacterized protein</fullName>
    </submittedName>
</protein>
<dbReference type="Proteomes" id="UP000041254">
    <property type="component" value="Unassembled WGS sequence"/>
</dbReference>
<dbReference type="InParanoid" id="A0A0G4FBF0"/>
<dbReference type="AlphaFoldDB" id="A0A0G4FBF0"/>
<dbReference type="OrthoDB" id="5427350at2759"/>
<evidence type="ECO:0000313" key="3">
    <source>
        <dbReference type="Proteomes" id="UP000041254"/>
    </source>
</evidence>
<dbReference type="EMBL" id="CDMY01000403">
    <property type="protein sequence ID" value="CEM10236.1"/>
    <property type="molecule type" value="Genomic_DNA"/>
</dbReference>
<dbReference type="PhylomeDB" id="A0A0G4FBF0"/>
<feature type="compositionally biased region" description="Basic residues" evidence="1">
    <location>
        <begin position="843"/>
        <end position="864"/>
    </location>
</feature>
<proteinExistence type="predicted"/>
<gene>
    <name evidence="2" type="ORF">Vbra_14928</name>
</gene>
<dbReference type="Pfam" id="PF14269">
    <property type="entry name" value="Arylsulfotran_2"/>
    <property type="match status" value="1"/>
</dbReference>
<dbReference type="PANTHER" id="PTHR35340:SF5">
    <property type="entry name" value="ASST-DOMAIN-CONTAINING PROTEIN"/>
    <property type="match status" value="1"/>
</dbReference>
<evidence type="ECO:0000313" key="2">
    <source>
        <dbReference type="EMBL" id="CEM10236.1"/>
    </source>
</evidence>
<feature type="compositionally biased region" description="Acidic residues" evidence="1">
    <location>
        <begin position="72"/>
        <end position="81"/>
    </location>
</feature>
<keyword evidence="3" id="KW-1185">Reference proteome</keyword>
<feature type="compositionally biased region" description="Low complexity" evidence="1">
    <location>
        <begin position="264"/>
        <end position="280"/>
    </location>
</feature>
<organism evidence="2 3">
    <name type="scientific">Vitrella brassicaformis (strain CCMP3155)</name>
    <dbReference type="NCBI Taxonomy" id="1169540"/>
    <lineage>
        <taxon>Eukaryota</taxon>
        <taxon>Sar</taxon>
        <taxon>Alveolata</taxon>
        <taxon>Colpodellida</taxon>
        <taxon>Vitrellaceae</taxon>
        <taxon>Vitrella</taxon>
    </lineage>
</organism>
<feature type="region of interest" description="Disordered" evidence="1">
    <location>
        <begin position="836"/>
        <end position="864"/>
    </location>
</feature>
<dbReference type="VEuPathDB" id="CryptoDB:Vbra_14928"/>
<reference evidence="2 3" key="1">
    <citation type="submission" date="2014-11" db="EMBL/GenBank/DDBJ databases">
        <authorList>
            <person name="Zhu J."/>
            <person name="Qi W."/>
            <person name="Song R."/>
        </authorList>
    </citation>
    <scope>NUCLEOTIDE SEQUENCE [LARGE SCALE GENOMIC DNA]</scope>
</reference>
<feature type="compositionally biased region" description="Basic and acidic residues" evidence="1">
    <location>
        <begin position="51"/>
        <end position="62"/>
    </location>
</feature>
<feature type="region of interest" description="Disordered" evidence="1">
    <location>
        <begin position="1"/>
        <end position="95"/>
    </location>
</feature>
<sequence>MHYGSLLNVRSNNIGQPPDAATGPSPCQQVLDDGRRTFAPIEPDFSAEPLPHQERADREQRSSEAALAGADDPADVEDASDMTEAQWESWTDSANLRTEPSAADGFIYRHPKPRAILVSPKTSIALRAPIQLKRPSIRDKVRVRADEGGFVGGKVLLTRDGRTLLWTPLRLFKAGETVTVKVASGILGEDGTAMGGVMWQFRVSPNPLRLYDGPFTDPDDGAEEWRAEAKANYRRKGPDADAAEWHLYGPFMPSAFPSLSTSTEQPAGQPHQEQQQAEEPPLVDAHTASAASSAGCEIEGSSWPKDEEAFRRVYPTMLSETFLQPSPTGSKYGNDTPGNERPYLIITDKHGQLVYWRRHTSQAKQRVVRLTDEMGQRGNLIYRDRLNVTDREGKRRGATKWVEMNHDLQRVRTHKAGHGYQADQHDIAISADGKRRAFLIVDTQLTDVGRWLREKENKGGASGADDRLSEVWVYVPIVQVLDEDDNIVMEWRASDTWPIPELVLRHEGSVEALIERQKANPNGPMDVAHINSVSFTPDGNLLVSLRHLNVLEVDVNTGRINWMLGGSATDRLFNDFAIDEDSRFREQHHVRMLGSGHITLFDNRNPPPGDGSTPKYSRALELKIIKHNSSTTSDGDFPYSVKTVWEHRGPYGLAMGWVQRFANGNTGINWGGLANKETPFYQEVTADGSTVFEMKLTSANGAYSTYKGVWWSRPTRPPLLTMNEPLPAAADTDTPIPAALHFSWNGATNVKEWEVYGGLSSPPSLLLGRLNKRLFEHRWPLDQHTMQAVRQGDFSHPCGGGGAAKTGGGCSTGYYYFRVVPVLHDGRKGQASAVLGVKAKQAAAKKKKKKQKKKKKKKTRGNGY</sequence>